<dbReference type="InterPro" id="IPR009081">
    <property type="entry name" value="PP-bd_ACP"/>
</dbReference>
<dbReference type="PROSITE" id="PS50075">
    <property type="entry name" value="CARRIER"/>
    <property type="match status" value="1"/>
</dbReference>
<proteinExistence type="predicted"/>
<accession>A0A0D0K015</accession>
<dbReference type="FunFam" id="1.10.1200.10:FF:000016">
    <property type="entry name" value="Non-ribosomal peptide synthase"/>
    <property type="match status" value="1"/>
</dbReference>
<keyword evidence="2" id="KW-0597">Phosphoprotein</keyword>
<organism evidence="4 5">
    <name type="scientific">Variovorax paradoxus</name>
    <dbReference type="NCBI Taxonomy" id="34073"/>
    <lineage>
        <taxon>Bacteria</taxon>
        <taxon>Pseudomonadati</taxon>
        <taxon>Pseudomonadota</taxon>
        <taxon>Betaproteobacteria</taxon>
        <taxon>Burkholderiales</taxon>
        <taxon>Comamonadaceae</taxon>
        <taxon>Variovorax</taxon>
    </lineage>
</organism>
<feature type="non-terminal residue" evidence="4">
    <location>
        <position position="1"/>
    </location>
</feature>
<protein>
    <recommendedName>
        <fullName evidence="3">Carrier domain-containing protein</fullName>
    </recommendedName>
</protein>
<dbReference type="GO" id="GO:0044550">
    <property type="term" value="P:secondary metabolite biosynthetic process"/>
    <property type="evidence" value="ECO:0007669"/>
    <property type="project" value="TreeGrafter"/>
</dbReference>
<comment type="caution">
    <text evidence="4">The sequence shown here is derived from an EMBL/GenBank/DDBJ whole genome shotgun (WGS) entry which is preliminary data.</text>
</comment>
<dbReference type="Proteomes" id="UP000032067">
    <property type="component" value="Unassembled WGS sequence"/>
</dbReference>
<evidence type="ECO:0000259" key="3">
    <source>
        <dbReference type="PROSITE" id="PS50075"/>
    </source>
</evidence>
<evidence type="ECO:0000256" key="2">
    <source>
        <dbReference type="ARBA" id="ARBA00022553"/>
    </source>
</evidence>
<dbReference type="GO" id="GO:0072330">
    <property type="term" value="P:monocarboxylic acid biosynthetic process"/>
    <property type="evidence" value="ECO:0007669"/>
    <property type="project" value="UniProtKB-ARBA"/>
</dbReference>
<dbReference type="RefSeq" id="WP_042582267.1">
    <property type="nucleotide sequence ID" value="NZ_JXQQ01000109.1"/>
</dbReference>
<dbReference type="SMART" id="SM00823">
    <property type="entry name" value="PKS_PP"/>
    <property type="match status" value="1"/>
</dbReference>
<evidence type="ECO:0000313" key="4">
    <source>
        <dbReference type="EMBL" id="KIQ19302.1"/>
    </source>
</evidence>
<dbReference type="InterPro" id="IPR020806">
    <property type="entry name" value="PKS_PP-bd"/>
</dbReference>
<dbReference type="PANTHER" id="PTHR45527:SF1">
    <property type="entry name" value="FATTY ACID SYNTHASE"/>
    <property type="match status" value="1"/>
</dbReference>
<dbReference type="AlphaFoldDB" id="A0A0D0K015"/>
<dbReference type="OrthoDB" id="6297021at2"/>
<dbReference type="GO" id="GO:0031177">
    <property type="term" value="F:phosphopantetheine binding"/>
    <property type="evidence" value="ECO:0007669"/>
    <property type="project" value="InterPro"/>
</dbReference>
<evidence type="ECO:0000256" key="1">
    <source>
        <dbReference type="ARBA" id="ARBA00022450"/>
    </source>
</evidence>
<sequence length="108" mass="11901">RASERAYEAPQGEVEIALAAAWADVLEVAKVGRHDDFFELGGHSLSVLSVQTRMQRQFSSMQVPLKVYFEHPTLAALAQALQAMTRTVEKEEATDLAQMAALLAELED</sequence>
<keyword evidence="1" id="KW-0596">Phosphopantetheine</keyword>
<dbReference type="Gene3D" id="1.10.1200.10">
    <property type="entry name" value="ACP-like"/>
    <property type="match status" value="1"/>
</dbReference>
<dbReference type="EMBL" id="JXQQ01000109">
    <property type="protein sequence ID" value="KIQ19302.1"/>
    <property type="molecule type" value="Genomic_DNA"/>
</dbReference>
<dbReference type="GO" id="GO:0005737">
    <property type="term" value="C:cytoplasm"/>
    <property type="evidence" value="ECO:0007669"/>
    <property type="project" value="TreeGrafter"/>
</dbReference>
<name>A0A0D0K015_VARPD</name>
<dbReference type="InterPro" id="IPR036736">
    <property type="entry name" value="ACP-like_sf"/>
</dbReference>
<gene>
    <name evidence="4" type="ORF">RT97_28710</name>
</gene>
<dbReference type="Pfam" id="PF00550">
    <property type="entry name" value="PP-binding"/>
    <property type="match status" value="1"/>
</dbReference>
<dbReference type="GO" id="GO:0043041">
    <property type="term" value="P:amino acid activation for nonribosomal peptide biosynthetic process"/>
    <property type="evidence" value="ECO:0007669"/>
    <property type="project" value="TreeGrafter"/>
</dbReference>
<reference evidence="4 5" key="1">
    <citation type="submission" date="2014-12" db="EMBL/GenBank/DDBJ databases">
        <title>16Stimator: statistical estimation of ribosomal gene copy numbers from draft genome assemblies.</title>
        <authorList>
            <person name="Perisin M.A."/>
            <person name="Vetter M."/>
            <person name="Gilbert J.A."/>
            <person name="Bergelson J."/>
        </authorList>
    </citation>
    <scope>NUCLEOTIDE SEQUENCE [LARGE SCALE GENOMIC DNA]</scope>
    <source>
        <strain evidence="4 5">MEDvA23</strain>
    </source>
</reference>
<dbReference type="PANTHER" id="PTHR45527">
    <property type="entry name" value="NONRIBOSOMAL PEPTIDE SYNTHETASE"/>
    <property type="match status" value="1"/>
</dbReference>
<evidence type="ECO:0000313" key="5">
    <source>
        <dbReference type="Proteomes" id="UP000032067"/>
    </source>
</evidence>
<feature type="domain" description="Carrier" evidence="3">
    <location>
        <begin position="9"/>
        <end position="85"/>
    </location>
</feature>
<dbReference type="SUPFAM" id="SSF47336">
    <property type="entry name" value="ACP-like"/>
    <property type="match status" value="1"/>
</dbReference>